<evidence type="ECO:0000313" key="3">
    <source>
        <dbReference type="Proteomes" id="UP000664495"/>
    </source>
</evidence>
<keyword evidence="3" id="KW-1185">Reference proteome</keyword>
<protein>
    <submittedName>
        <fullName evidence="2">Transposase</fullName>
    </submittedName>
</protein>
<proteinExistence type="predicted"/>
<dbReference type="InterPro" id="IPR025668">
    <property type="entry name" value="Tnp_DDE_dom"/>
</dbReference>
<evidence type="ECO:0000259" key="1">
    <source>
        <dbReference type="Pfam" id="PF13751"/>
    </source>
</evidence>
<organism evidence="2 3">
    <name type="scientific">Candidatus Enterococcus murrayae</name>
    <dbReference type="NCBI Taxonomy" id="2815321"/>
    <lineage>
        <taxon>Bacteria</taxon>
        <taxon>Bacillati</taxon>
        <taxon>Bacillota</taxon>
        <taxon>Bacilli</taxon>
        <taxon>Lactobacillales</taxon>
        <taxon>Enterococcaceae</taxon>
        <taxon>Enterococcus</taxon>
    </lineage>
</organism>
<gene>
    <name evidence="2" type="ORF">JZO85_09945</name>
</gene>
<feature type="domain" description="Transposase DDE" evidence="1">
    <location>
        <begin position="2"/>
        <end position="72"/>
    </location>
</feature>
<sequence>MNPTLEYFKAKQRALLSAPETRSIYAQCKIDVESTFGHLKACLNWTRLSVRGIDKGRNEVGITLLAVNFKKLSLSQQYKKRKLIKNGKTGDKIASVILSPVFSIYSI</sequence>
<dbReference type="EMBL" id="JAFLVR010000021">
    <property type="protein sequence ID" value="MBO0452593.1"/>
    <property type="molecule type" value="Genomic_DNA"/>
</dbReference>
<dbReference type="Pfam" id="PF13751">
    <property type="entry name" value="DDE_Tnp_1_6"/>
    <property type="match status" value="1"/>
</dbReference>
<comment type="caution">
    <text evidence="2">The sequence shown here is derived from an EMBL/GenBank/DDBJ whole genome shotgun (WGS) entry which is preliminary data.</text>
</comment>
<evidence type="ECO:0000313" key="2">
    <source>
        <dbReference type="EMBL" id="MBO0452593.1"/>
    </source>
</evidence>
<reference evidence="2 3" key="1">
    <citation type="submission" date="2021-03" db="EMBL/GenBank/DDBJ databases">
        <title>Enterococcal diversity collection.</title>
        <authorList>
            <person name="Gilmore M.S."/>
            <person name="Schwartzman J."/>
            <person name="Van Tyne D."/>
            <person name="Martin M."/>
            <person name="Earl A.M."/>
            <person name="Manson A.L."/>
            <person name="Straub T."/>
            <person name="Salamzade R."/>
            <person name="Saavedra J."/>
            <person name="Lebreton F."/>
            <person name="Prichula J."/>
            <person name="Schaufler K."/>
            <person name="Gaca A."/>
            <person name="Sgardioli B."/>
            <person name="Wagenaar J."/>
            <person name="Strong T."/>
        </authorList>
    </citation>
    <scope>NUCLEOTIDE SEQUENCE [LARGE SCALE GENOMIC DNA]</scope>
    <source>
        <strain evidence="2 3">MJM16</strain>
    </source>
</reference>
<name>A0ABS3HGL2_9ENTE</name>
<dbReference type="RefSeq" id="WP_207108366.1">
    <property type="nucleotide sequence ID" value="NZ_JAFLVR010000021.1"/>
</dbReference>
<dbReference type="Proteomes" id="UP000664495">
    <property type="component" value="Unassembled WGS sequence"/>
</dbReference>
<accession>A0ABS3HGL2</accession>